<proteinExistence type="predicted"/>
<feature type="compositionally biased region" description="Polar residues" evidence="1">
    <location>
        <begin position="333"/>
        <end position="361"/>
    </location>
</feature>
<reference evidence="2" key="1">
    <citation type="submission" date="2019-08" db="EMBL/GenBank/DDBJ databases">
        <title>The improved chromosome-level genome for the pearl oyster Pinctada fucata martensii using PacBio sequencing and Hi-C.</title>
        <authorList>
            <person name="Zheng Z."/>
        </authorList>
    </citation>
    <scope>NUCLEOTIDE SEQUENCE</scope>
    <source>
        <strain evidence="2">ZZ-2019</strain>
        <tissue evidence="2">Adductor muscle</tissue>
    </source>
</reference>
<dbReference type="Proteomes" id="UP001186944">
    <property type="component" value="Unassembled WGS sequence"/>
</dbReference>
<feature type="region of interest" description="Disordered" evidence="1">
    <location>
        <begin position="287"/>
        <end position="310"/>
    </location>
</feature>
<sequence>LAESFPVSEFGVAQILKSKIKMRTKEDVNIHDMKVKKRWDLLPKIIGKTDDDPLIPTLNMLMENKKFLQLENANGNSNLPFPSLPELPREDELSTINSNSMRLEAGMFESYLMRMSEKTQVSKSSICHGSRQDKRLPGMKEGLKMLTGSLMEEAAKKGLNNETYKRKLGKQGQSALTNTKETHNTNKKETHNINFDTSQKEMIGRGSLKQGVSDARRYQTIDAAFDLDDSKDFAKPTQRRDPTSKKTNSIEKNISHQELVGEESPKQVVRKVTKYKALSAAFGLDDNEDFAKPTQRGEITSKRPDTTKDLATKSLKSQTLDTTMELLSIQDNSTLSDSTSKSYTSLNSNYQGSPVENSRQPRTPDSEKAISVNQPDAHVEVKADKLMDIDDNLVNTLMREQVMNDKDVALRRRQRKRIEKLKDDWNTSSPHFYEKLQMHETFMIQIPTMNATSSTRNDHYSESNKVFERKIDFNTSENCNFTSGKQPTFQNRLSSNWDRNFREDEYYDGKKQKEFSAYGNRKIKSAEQRDFEEKLSYENIITAGKRGSDKQHIVKHPYYYDPVTGYQNPYGKFVKEDRVRWKRQDNMKKGKYYKKDDTVYDSDGEILFKVPKS</sequence>
<name>A0AA88Y4G9_PINIB</name>
<feature type="region of interest" description="Disordered" evidence="1">
    <location>
        <begin position="166"/>
        <end position="191"/>
    </location>
</feature>
<dbReference type="AlphaFoldDB" id="A0AA88Y4G9"/>
<evidence type="ECO:0000313" key="2">
    <source>
        <dbReference type="EMBL" id="KAK3097686.1"/>
    </source>
</evidence>
<protein>
    <submittedName>
        <fullName evidence="2">Uncharacterized protein</fullName>
    </submittedName>
</protein>
<feature type="region of interest" description="Disordered" evidence="1">
    <location>
        <begin position="333"/>
        <end position="371"/>
    </location>
</feature>
<feature type="non-terminal residue" evidence="2">
    <location>
        <position position="1"/>
    </location>
</feature>
<keyword evidence="3" id="KW-1185">Reference proteome</keyword>
<feature type="compositionally biased region" description="Basic and acidic residues" evidence="1">
    <location>
        <begin position="180"/>
        <end position="191"/>
    </location>
</feature>
<evidence type="ECO:0000313" key="3">
    <source>
        <dbReference type="Proteomes" id="UP001186944"/>
    </source>
</evidence>
<comment type="caution">
    <text evidence="2">The sequence shown here is derived from an EMBL/GenBank/DDBJ whole genome shotgun (WGS) entry which is preliminary data.</text>
</comment>
<feature type="compositionally biased region" description="Basic and acidic residues" evidence="1">
    <location>
        <begin position="299"/>
        <end position="310"/>
    </location>
</feature>
<accession>A0AA88Y4G9</accession>
<evidence type="ECO:0000256" key="1">
    <source>
        <dbReference type="SAM" id="MobiDB-lite"/>
    </source>
</evidence>
<gene>
    <name evidence="2" type="ORF">FSP39_012096</name>
</gene>
<organism evidence="2 3">
    <name type="scientific">Pinctada imbricata</name>
    <name type="common">Atlantic pearl-oyster</name>
    <name type="synonym">Pinctada martensii</name>
    <dbReference type="NCBI Taxonomy" id="66713"/>
    <lineage>
        <taxon>Eukaryota</taxon>
        <taxon>Metazoa</taxon>
        <taxon>Spiralia</taxon>
        <taxon>Lophotrochozoa</taxon>
        <taxon>Mollusca</taxon>
        <taxon>Bivalvia</taxon>
        <taxon>Autobranchia</taxon>
        <taxon>Pteriomorphia</taxon>
        <taxon>Pterioida</taxon>
        <taxon>Pterioidea</taxon>
        <taxon>Pteriidae</taxon>
        <taxon>Pinctada</taxon>
    </lineage>
</organism>
<dbReference type="EMBL" id="VSWD01000007">
    <property type="protein sequence ID" value="KAK3097686.1"/>
    <property type="molecule type" value="Genomic_DNA"/>
</dbReference>